<dbReference type="InterPro" id="IPR013699">
    <property type="entry name" value="Signal_recog_part_SRP72_RNA-bd"/>
</dbReference>
<organism evidence="12 13">
    <name type="scientific">Vitrella brassicaformis (strain CCMP3155)</name>
    <dbReference type="NCBI Taxonomy" id="1169540"/>
    <lineage>
        <taxon>Eukaryota</taxon>
        <taxon>Sar</taxon>
        <taxon>Alveolata</taxon>
        <taxon>Colpodellida</taxon>
        <taxon>Vitrellaceae</taxon>
        <taxon>Vitrella</taxon>
    </lineage>
</organism>
<dbReference type="EMBL" id="CDMY01000007">
    <property type="protein sequence ID" value="CEL91633.1"/>
    <property type="molecule type" value="Genomic_DNA"/>
</dbReference>
<evidence type="ECO:0000256" key="3">
    <source>
        <dbReference type="ARBA" id="ARBA00007676"/>
    </source>
</evidence>
<sequence length="688" mass="76882">MGDVADPGEIFNAIDHHFEREEFEEALAKCNQVLDLSSEDVDALRCKAFCLLQLSRWTAVLDLIDKARKSKKFDLKKTDLEFEKAYCLYRLNRFNEALQVIQKVTNAGDFDGGEDDPEQCFAKLEAQVRYRMGDYGKCRDIYEGLLEDEDNAQDKMLIVNLLAACISGNLGEQTAQAVDRAEGHMNDSYEVAFNMACTLIEKGDLTGAQDILKTAQELCRRELESDEDVQAEGEELDNHPELASIKVQSAFIQQRKGDLDGAAQIYNSVLRQHREDEDHEIDVTVLAVAQNNLVALKPEGKSLFDSLKRINVASKESLEHKLTTKQAAAIALNKCLVLLQAGKMEECRRALQAVQPKFSTHPRFAIINAYLQYVDKKTSKAEEILRTALEAAPREKTKELVLALVEFKMSQNHFSEAVQAMRQLPEESLWQPGFLSVAVSLYQRAKDIEGAAQMLEGAIQYWADKSAEEAESTLEKILHTSGELCVKLRRWEDATRHFKMILEKIDGTDRKAACGLVAAASYHDDDLAETYADRLPLPASVQRFDPEELEFAALPKTYRGKKAESTAAAAAAAADAEASASATDGTTSAAAAKRKAVKKRKRKIRYPKNFDPENPGPPPDPERWLPKHERSAFKKLYRRRKDQISRGPQGAMPTDANLAKPAGPSTARTEVAQEHTAQRHKGKKGRKK</sequence>
<feature type="compositionally biased region" description="Basic and acidic residues" evidence="10">
    <location>
        <begin position="620"/>
        <end position="632"/>
    </location>
</feature>
<dbReference type="OMA" id="NDMKVLA"/>
<dbReference type="Gene3D" id="1.25.40.10">
    <property type="entry name" value="Tetratricopeptide repeat domain"/>
    <property type="match status" value="2"/>
</dbReference>
<dbReference type="InterPro" id="IPR031545">
    <property type="entry name" value="SRP72_TPR-like"/>
</dbReference>
<evidence type="ECO:0000256" key="4">
    <source>
        <dbReference type="ARBA" id="ARBA00018350"/>
    </source>
</evidence>
<keyword evidence="6" id="KW-0256">Endoplasmic reticulum</keyword>
<feature type="compositionally biased region" description="Basic residues" evidence="10">
    <location>
        <begin position="678"/>
        <end position="688"/>
    </location>
</feature>
<evidence type="ECO:0000256" key="7">
    <source>
        <dbReference type="ARBA" id="ARBA00023135"/>
    </source>
</evidence>
<dbReference type="AlphaFoldDB" id="A0A0G4E8H6"/>
<dbReference type="GO" id="GO:0008312">
    <property type="term" value="F:7S RNA binding"/>
    <property type="evidence" value="ECO:0007669"/>
    <property type="project" value="InterPro"/>
</dbReference>
<comment type="subcellular location">
    <subcellularLocation>
        <location evidence="2 9">Cytoplasm</location>
    </subcellularLocation>
    <subcellularLocation>
        <location evidence="1">Endoplasmic reticulum</location>
    </subcellularLocation>
</comment>
<dbReference type="InterPro" id="IPR019734">
    <property type="entry name" value="TPR_rpt"/>
</dbReference>
<gene>
    <name evidence="12" type="ORF">Vbra_10793</name>
</gene>
<evidence type="ECO:0000256" key="6">
    <source>
        <dbReference type="ARBA" id="ARBA00022824"/>
    </source>
</evidence>
<evidence type="ECO:0000259" key="11">
    <source>
        <dbReference type="Pfam" id="PF08492"/>
    </source>
</evidence>
<evidence type="ECO:0000256" key="1">
    <source>
        <dbReference type="ARBA" id="ARBA00004240"/>
    </source>
</evidence>
<dbReference type="PIRSF" id="PIRSF038922">
    <property type="entry name" value="SRP72"/>
    <property type="match status" value="1"/>
</dbReference>
<name>A0A0G4E8H6_VITBC</name>
<keyword evidence="13" id="KW-1185">Reference proteome</keyword>
<dbReference type="PANTHER" id="PTHR14094">
    <property type="entry name" value="SIGNAL RECOGNITION PARTICLE 72"/>
    <property type="match status" value="1"/>
</dbReference>
<evidence type="ECO:0000313" key="13">
    <source>
        <dbReference type="Proteomes" id="UP000041254"/>
    </source>
</evidence>
<evidence type="ECO:0000256" key="8">
    <source>
        <dbReference type="ARBA" id="ARBA00023274"/>
    </source>
</evidence>
<dbReference type="SMART" id="SM00028">
    <property type="entry name" value="TPR"/>
    <property type="match status" value="7"/>
</dbReference>
<proteinExistence type="inferred from homology"/>
<dbReference type="VEuPathDB" id="CryptoDB:Vbra_10793"/>
<evidence type="ECO:0000256" key="5">
    <source>
        <dbReference type="ARBA" id="ARBA00022490"/>
    </source>
</evidence>
<dbReference type="SUPFAM" id="SSF48452">
    <property type="entry name" value="TPR-like"/>
    <property type="match status" value="2"/>
</dbReference>
<evidence type="ECO:0000313" key="12">
    <source>
        <dbReference type="EMBL" id="CEL91633.1"/>
    </source>
</evidence>
<dbReference type="PANTHER" id="PTHR14094:SF9">
    <property type="entry name" value="SIGNAL RECOGNITION PARTICLE SUBUNIT SRP72"/>
    <property type="match status" value="1"/>
</dbReference>
<keyword evidence="8 9" id="KW-0687">Ribonucleoprotein</keyword>
<dbReference type="STRING" id="1169540.A0A0G4E8H6"/>
<dbReference type="GO" id="GO:0043022">
    <property type="term" value="F:ribosome binding"/>
    <property type="evidence" value="ECO:0007669"/>
    <property type="project" value="TreeGrafter"/>
</dbReference>
<evidence type="ECO:0000256" key="10">
    <source>
        <dbReference type="SAM" id="MobiDB-lite"/>
    </source>
</evidence>
<comment type="function">
    <text evidence="9">Component of the signal recognition particle (SRP) complex, a ribonucleoprotein complex that mediates the cotranslational targeting of secretory and membrane proteins to the endoplasmic reticulum (ER).</text>
</comment>
<dbReference type="Pfam" id="PF08492">
    <property type="entry name" value="SRP72"/>
    <property type="match status" value="1"/>
</dbReference>
<accession>A0A0G4E8H6</accession>
<dbReference type="Proteomes" id="UP000041254">
    <property type="component" value="Unassembled WGS sequence"/>
</dbReference>
<dbReference type="Pfam" id="PF17004">
    <property type="entry name" value="SRP_TPR_like"/>
    <property type="match status" value="1"/>
</dbReference>
<comment type="similarity">
    <text evidence="3 9">Belongs to the SRP72 family.</text>
</comment>
<protein>
    <recommendedName>
        <fullName evidence="4 9">Signal recognition particle subunit SRP72</fullName>
    </recommendedName>
</protein>
<feature type="compositionally biased region" description="Low complexity" evidence="10">
    <location>
        <begin position="577"/>
        <end position="591"/>
    </location>
</feature>
<dbReference type="PhylomeDB" id="A0A0G4E8H6"/>
<dbReference type="OrthoDB" id="5421607at2759"/>
<reference evidence="12 13" key="1">
    <citation type="submission" date="2014-11" db="EMBL/GenBank/DDBJ databases">
        <authorList>
            <person name="Zhu J."/>
            <person name="Qi W."/>
            <person name="Song R."/>
        </authorList>
    </citation>
    <scope>NUCLEOTIDE SEQUENCE [LARGE SCALE GENOMIC DNA]</scope>
</reference>
<dbReference type="InParanoid" id="A0A0G4E8H6"/>
<dbReference type="GO" id="GO:0005786">
    <property type="term" value="C:signal recognition particle, endoplasmic reticulum targeting"/>
    <property type="evidence" value="ECO:0007669"/>
    <property type="project" value="UniProtKB-UniRule"/>
</dbReference>
<feature type="region of interest" description="Disordered" evidence="10">
    <location>
        <begin position="577"/>
        <end position="688"/>
    </location>
</feature>
<keyword evidence="5 9" id="KW-0963">Cytoplasm</keyword>
<feature type="compositionally biased region" description="Basic residues" evidence="10">
    <location>
        <begin position="592"/>
        <end position="606"/>
    </location>
</feature>
<feature type="domain" description="Signal recognition particle SRP72 subunit RNA-binding" evidence="11">
    <location>
        <begin position="584"/>
        <end position="635"/>
    </location>
</feature>
<dbReference type="InterPro" id="IPR026270">
    <property type="entry name" value="SRP72"/>
</dbReference>
<evidence type="ECO:0000256" key="9">
    <source>
        <dbReference type="PIRNR" id="PIRNR038922"/>
    </source>
</evidence>
<dbReference type="InterPro" id="IPR011990">
    <property type="entry name" value="TPR-like_helical_dom_sf"/>
</dbReference>
<evidence type="ECO:0000256" key="2">
    <source>
        <dbReference type="ARBA" id="ARBA00004496"/>
    </source>
</evidence>
<dbReference type="GO" id="GO:0005783">
    <property type="term" value="C:endoplasmic reticulum"/>
    <property type="evidence" value="ECO:0007669"/>
    <property type="project" value="UniProtKB-SubCell"/>
</dbReference>
<dbReference type="GO" id="GO:0006614">
    <property type="term" value="P:SRP-dependent cotranslational protein targeting to membrane"/>
    <property type="evidence" value="ECO:0007669"/>
    <property type="project" value="UniProtKB-UniRule"/>
</dbReference>
<keyword evidence="7 9" id="KW-0733">Signal recognition particle</keyword>